<organism evidence="3 4">
    <name type="scientific">Galbitalea soli</name>
    <dbReference type="NCBI Taxonomy" id="1268042"/>
    <lineage>
        <taxon>Bacteria</taxon>
        <taxon>Bacillati</taxon>
        <taxon>Actinomycetota</taxon>
        <taxon>Actinomycetes</taxon>
        <taxon>Micrococcales</taxon>
        <taxon>Microbacteriaceae</taxon>
        <taxon>Galbitalea</taxon>
    </lineage>
</organism>
<feature type="transmembrane region" description="Helical" evidence="1">
    <location>
        <begin position="70"/>
        <end position="91"/>
    </location>
</feature>
<dbReference type="Proteomes" id="UP000479756">
    <property type="component" value="Unassembled WGS sequence"/>
</dbReference>
<evidence type="ECO:0000313" key="4">
    <source>
        <dbReference type="Proteomes" id="UP000479756"/>
    </source>
</evidence>
<evidence type="ECO:0000313" key="3">
    <source>
        <dbReference type="EMBL" id="NEM91998.1"/>
    </source>
</evidence>
<dbReference type="AlphaFoldDB" id="A0A7C9TRF4"/>
<protein>
    <submittedName>
        <fullName evidence="3">PH domain-containing protein</fullName>
    </submittedName>
</protein>
<dbReference type="PANTHER" id="PTHR34473:SF2">
    <property type="entry name" value="UPF0699 TRANSMEMBRANE PROTEIN YDBT"/>
    <property type="match status" value="1"/>
</dbReference>
<dbReference type="RefSeq" id="WP_163474054.1">
    <property type="nucleotide sequence ID" value="NZ_JAAGWZ010000003.1"/>
</dbReference>
<accession>A0A7C9TRF4</accession>
<evidence type="ECO:0000256" key="1">
    <source>
        <dbReference type="SAM" id="Phobius"/>
    </source>
</evidence>
<feature type="transmembrane region" description="Helical" evidence="1">
    <location>
        <begin position="284"/>
        <end position="304"/>
    </location>
</feature>
<dbReference type="EMBL" id="JAAGWZ010000003">
    <property type="protein sequence ID" value="NEM91998.1"/>
    <property type="molecule type" value="Genomic_DNA"/>
</dbReference>
<comment type="caution">
    <text evidence="3">The sequence shown here is derived from an EMBL/GenBank/DDBJ whole genome shotgun (WGS) entry which is preliminary data.</text>
</comment>
<dbReference type="PANTHER" id="PTHR34473">
    <property type="entry name" value="UPF0699 TRANSMEMBRANE PROTEIN YDBS"/>
    <property type="match status" value="1"/>
</dbReference>
<keyword evidence="1" id="KW-1133">Transmembrane helix</keyword>
<dbReference type="Pfam" id="PF03703">
    <property type="entry name" value="bPH_2"/>
    <property type="match status" value="2"/>
</dbReference>
<feature type="transmembrane region" description="Helical" evidence="1">
    <location>
        <begin position="24"/>
        <end position="42"/>
    </location>
</feature>
<keyword evidence="1" id="KW-0472">Membrane</keyword>
<dbReference type="InterPro" id="IPR014529">
    <property type="entry name" value="UCP026631"/>
</dbReference>
<name>A0A7C9TRF4_9MICO</name>
<dbReference type="InterPro" id="IPR005182">
    <property type="entry name" value="YdbS-like_PH"/>
</dbReference>
<feature type="domain" description="YdbS-like PH" evidence="2">
    <location>
        <begin position="439"/>
        <end position="513"/>
    </location>
</feature>
<feature type="domain" description="YdbS-like PH" evidence="2">
    <location>
        <begin position="93"/>
        <end position="168"/>
    </location>
</feature>
<keyword evidence="4" id="KW-1185">Reference proteome</keyword>
<dbReference type="PIRSF" id="PIRSF026631">
    <property type="entry name" value="UCP026631"/>
    <property type="match status" value="1"/>
</dbReference>
<evidence type="ECO:0000259" key="2">
    <source>
        <dbReference type="Pfam" id="PF03703"/>
    </source>
</evidence>
<proteinExistence type="predicted"/>
<reference evidence="3 4" key="1">
    <citation type="journal article" date="2014" name="Int. J. Syst. Evol. Microbiol.">
        <title>Description of Galbitalea soli gen. nov., sp. nov., and Frondihabitans sucicola sp. nov.</title>
        <authorList>
            <person name="Kim S.J."/>
            <person name="Lim J.M."/>
            <person name="Ahn J.H."/>
            <person name="Weon H.Y."/>
            <person name="Hamada M."/>
            <person name="Suzuki K."/>
            <person name="Ahn T.Y."/>
            <person name="Kwon S.W."/>
        </authorList>
    </citation>
    <scope>NUCLEOTIDE SEQUENCE [LARGE SCALE GENOMIC DNA]</scope>
    <source>
        <strain evidence="3 4">NBRC 108727</strain>
    </source>
</reference>
<gene>
    <name evidence="3" type="ORF">G3T37_11605</name>
</gene>
<feature type="transmembrane region" description="Helical" evidence="1">
    <location>
        <begin position="256"/>
        <end position="278"/>
    </location>
</feature>
<keyword evidence="1" id="KW-0812">Transmembrane</keyword>
<sequence length="539" mass="57906">MTQLAPGTRLADGEWHRLHPATPLLRGGFALLAVIGVVVSNLRERLVNMFLGGRGLQEGDPVDFIVNGGLLPLVLAIVLVVLLLFVGLFYVSWRMHTFRITDEIVEVRSGVLFRTNRKGRLDRIQGVNIVRPVFARLFGAARLEIDVAGHDANVRLDYLSSSNADALRLDILRMASGLRRREAAAGGVVPGGAVAASTGPAGLAAPVPGTAIDGAAAPGSGGGSFLEDRLNEFLAPELDPRLAPPESVVTLHLGRLLGSIVLHDTTLVFAVILIGVIVESSLTGHLFIAFTFIPFLFGLGSFIVRRFTRSLRYSIAATPDGVRVGFGLLTLSNETLPPGRIHSVQIRQPILWRLPGWWEIRVNRASKSAAKGADGQRNTTILPVGNLDEVLRVLGLLLPGLSDADAALQLRAGITGSGEAAGFTVSPPRARVVRWFSRRRNGWAFGPAAILLRRGAIWRSLTVVPEPRVQSVALRQGPLYRRLSLAHLDVHTVTGPIRAELGALDAADATRLFTELSDAVVTTIANDATHRWRSGEVPA</sequence>